<keyword evidence="7" id="KW-0694">RNA-binding</keyword>
<keyword evidence="6" id="KW-0067">ATP-binding</keyword>
<keyword evidence="3" id="KW-0808">Transferase</keyword>
<dbReference type="GO" id="GO:0005524">
    <property type="term" value="F:ATP binding"/>
    <property type="evidence" value="ECO:0007669"/>
    <property type="project" value="UniProtKB-KW"/>
</dbReference>
<evidence type="ECO:0008006" key="12">
    <source>
        <dbReference type="Google" id="ProtNLM"/>
    </source>
</evidence>
<evidence type="ECO:0000256" key="6">
    <source>
        <dbReference type="ARBA" id="ARBA00022840"/>
    </source>
</evidence>
<comment type="caution">
    <text evidence="11">The sequence shown here is derived from an EMBL/GenBank/DDBJ whole genome shotgun (WGS) entry which is preliminary data.</text>
</comment>
<dbReference type="Pfam" id="PF20258">
    <property type="entry name" value="tRNA_Me_trans_C"/>
    <property type="match status" value="1"/>
</dbReference>
<keyword evidence="2" id="KW-0820">tRNA-binding</keyword>
<dbReference type="Gene3D" id="2.40.30.10">
    <property type="entry name" value="Translation factors"/>
    <property type="match status" value="1"/>
</dbReference>
<organism evidence="11">
    <name type="scientific">marine sediment metagenome</name>
    <dbReference type="NCBI Taxonomy" id="412755"/>
    <lineage>
        <taxon>unclassified sequences</taxon>
        <taxon>metagenomes</taxon>
        <taxon>ecological metagenomes</taxon>
    </lineage>
</organism>
<evidence type="ECO:0000256" key="2">
    <source>
        <dbReference type="ARBA" id="ARBA00022555"/>
    </source>
</evidence>
<dbReference type="FunFam" id="2.40.30.10:FF:000023">
    <property type="entry name" value="tRNA-specific 2-thiouridylase MnmA"/>
    <property type="match status" value="1"/>
</dbReference>
<dbReference type="EMBL" id="BARV01001411">
    <property type="protein sequence ID" value="GAH95884.1"/>
    <property type="molecule type" value="Genomic_DNA"/>
</dbReference>
<dbReference type="Gene3D" id="3.40.50.620">
    <property type="entry name" value="HUPs"/>
    <property type="match status" value="1"/>
</dbReference>
<feature type="non-terminal residue" evidence="11">
    <location>
        <position position="1"/>
    </location>
</feature>
<dbReference type="GO" id="GO:0002143">
    <property type="term" value="P:tRNA wobble position uridine thiolation"/>
    <property type="evidence" value="ECO:0007669"/>
    <property type="project" value="TreeGrafter"/>
</dbReference>
<evidence type="ECO:0000256" key="8">
    <source>
        <dbReference type="ARBA" id="ARBA00023157"/>
    </source>
</evidence>
<dbReference type="InterPro" id="IPR023382">
    <property type="entry name" value="MnmA-like_central_sf"/>
</dbReference>
<sequence length="201" mass="22312">TKTEVKQIAKRAGLSIAFKPSQDICFISEKNYRAFLSQRLSSVPGEFVDAQGVILGRHQGIVFYTIGQRHGLGLASGKPLYVIRIEPEHNKIVLGDKRELYSQKVTAQKLNWVAGKPLPGPITAAAKIRYKSREAAANLFPKEDYANICFLEPQRAVTPGQAIVFYKGDEVLGGGIISNGEIKMQNDRAKFKNEVLLHFEL</sequence>
<keyword evidence="4" id="KW-0819">tRNA processing</keyword>
<proteinExistence type="predicted"/>
<dbReference type="InterPro" id="IPR046884">
    <property type="entry name" value="MnmA-like_central"/>
</dbReference>
<dbReference type="GO" id="GO:0016783">
    <property type="term" value="F:sulfurtransferase activity"/>
    <property type="evidence" value="ECO:0007669"/>
    <property type="project" value="InterPro"/>
</dbReference>
<dbReference type="InterPro" id="IPR014729">
    <property type="entry name" value="Rossmann-like_a/b/a_fold"/>
</dbReference>
<evidence type="ECO:0000259" key="10">
    <source>
        <dbReference type="Pfam" id="PF20259"/>
    </source>
</evidence>
<accession>X1L0C5</accession>
<dbReference type="Gene3D" id="2.30.30.280">
    <property type="entry name" value="Adenine nucleotide alpha hydrolases-like domains"/>
    <property type="match status" value="1"/>
</dbReference>
<dbReference type="GO" id="GO:0000049">
    <property type="term" value="F:tRNA binding"/>
    <property type="evidence" value="ECO:0007669"/>
    <property type="project" value="UniProtKB-KW"/>
</dbReference>
<evidence type="ECO:0000313" key="11">
    <source>
        <dbReference type="EMBL" id="GAH95884.1"/>
    </source>
</evidence>
<reference evidence="11" key="1">
    <citation type="journal article" date="2014" name="Front. Microbiol.">
        <title>High frequency of phylogenetically diverse reductive dehalogenase-homologous genes in deep subseafloor sedimentary metagenomes.</title>
        <authorList>
            <person name="Kawai M."/>
            <person name="Futagami T."/>
            <person name="Toyoda A."/>
            <person name="Takaki Y."/>
            <person name="Nishi S."/>
            <person name="Hori S."/>
            <person name="Arai W."/>
            <person name="Tsubouchi T."/>
            <person name="Morono Y."/>
            <person name="Uchiyama I."/>
            <person name="Ito T."/>
            <person name="Fujiyama A."/>
            <person name="Inagaki F."/>
            <person name="Takami H."/>
        </authorList>
    </citation>
    <scope>NUCLEOTIDE SEQUENCE</scope>
    <source>
        <strain evidence="11">Expedition CK06-06</strain>
    </source>
</reference>
<dbReference type="PANTHER" id="PTHR11933">
    <property type="entry name" value="TRNA 5-METHYLAMINOMETHYL-2-THIOURIDYLATE -METHYLTRANSFERASE"/>
    <property type="match status" value="1"/>
</dbReference>
<keyword evidence="5" id="KW-0547">Nucleotide-binding</keyword>
<evidence type="ECO:0000256" key="1">
    <source>
        <dbReference type="ARBA" id="ARBA00022490"/>
    </source>
</evidence>
<keyword evidence="1" id="KW-0963">Cytoplasm</keyword>
<feature type="domain" description="tRNA-specific 2-thiouridylase MnmA-like C-terminal" evidence="9">
    <location>
        <begin position="102"/>
        <end position="177"/>
    </location>
</feature>
<protein>
    <recommendedName>
        <fullName evidence="12">tRNA-specific 2-thiouridylase MnmA</fullName>
    </recommendedName>
</protein>
<name>X1L0C5_9ZZZZ</name>
<evidence type="ECO:0000259" key="9">
    <source>
        <dbReference type="Pfam" id="PF20258"/>
    </source>
</evidence>
<evidence type="ECO:0000256" key="5">
    <source>
        <dbReference type="ARBA" id="ARBA00022741"/>
    </source>
</evidence>
<dbReference type="InterPro" id="IPR046885">
    <property type="entry name" value="MnmA-like_C"/>
</dbReference>
<dbReference type="Pfam" id="PF20259">
    <property type="entry name" value="tRNA_Me_trans_M"/>
    <property type="match status" value="1"/>
</dbReference>
<gene>
    <name evidence="11" type="ORF">S06H3_04116</name>
</gene>
<dbReference type="AlphaFoldDB" id="X1L0C5"/>
<evidence type="ECO:0000256" key="4">
    <source>
        <dbReference type="ARBA" id="ARBA00022694"/>
    </source>
</evidence>
<dbReference type="PANTHER" id="PTHR11933:SF5">
    <property type="entry name" value="MITOCHONDRIAL TRNA-SPECIFIC 2-THIOURIDYLASE 1"/>
    <property type="match status" value="1"/>
</dbReference>
<evidence type="ECO:0000256" key="7">
    <source>
        <dbReference type="ARBA" id="ARBA00022884"/>
    </source>
</evidence>
<keyword evidence="8" id="KW-1015">Disulfide bond</keyword>
<dbReference type="FunFam" id="2.30.30.280:FF:000001">
    <property type="entry name" value="tRNA-specific 2-thiouridylase MnmA"/>
    <property type="match status" value="1"/>
</dbReference>
<dbReference type="SUPFAM" id="SSF52402">
    <property type="entry name" value="Adenine nucleotide alpha hydrolases-like"/>
    <property type="match status" value="1"/>
</dbReference>
<feature type="domain" description="tRNA-specific 2-thiouridylase MnmA-like central" evidence="10">
    <location>
        <begin position="34"/>
        <end position="95"/>
    </location>
</feature>
<evidence type="ECO:0000256" key="3">
    <source>
        <dbReference type="ARBA" id="ARBA00022679"/>
    </source>
</evidence>